<dbReference type="PANTHER" id="PTHR11733:SF167">
    <property type="entry name" value="FI17812P1-RELATED"/>
    <property type="match status" value="1"/>
</dbReference>
<dbReference type="PROSITE" id="PS51257">
    <property type="entry name" value="PROKAR_LIPOPROTEIN"/>
    <property type="match status" value="1"/>
</dbReference>
<evidence type="ECO:0000256" key="1">
    <source>
        <dbReference type="ARBA" id="ARBA00001947"/>
    </source>
</evidence>
<keyword evidence="3" id="KW-0645">Protease</keyword>
<dbReference type="Gene3D" id="1.10.1380.10">
    <property type="entry name" value="Neutral endopeptidase , domain2"/>
    <property type="match status" value="1"/>
</dbReference>
<keyword evidence="6" id="KW-0862">Zinc</keyword>
<organism evidence="10 11">
    <name type="scientific">Bariatricus massiliensis</name>
    <dbReference type="NCBI Taxonomy" id="1745713"/>
    <lineage>
        <taxon>Bacteria</taxon>
        <taxon>Bacillati</taxon>
        <taxon>Bacillota</taxon>
        <taxon>Clostridia</taxon>
        <taxon>Lachnospirales</taxon>
        <taxon>Lachnospiraceae</taxon>
        <taxon>Bariatricus</taxon>
    </lineage>
</organism>
<dbReference type="Pfam" id="PF05649">
    <property type="entry name" value="Peptidase_M13_N"/>
    <property type="match status" value="1"/>
</dbReference>
<keyword evidence="4" id="KW-0479">Metal-binding</keyword>
<evidence type="ECO:0000313" key="10">
    <source>
        <dbReference type="EMBL" id="MCB7385693.1"/>
    </source>
</evidence>
<name>A0ABS8DBA4_9FIRM</name>
<accession>A0ABS8DBA4</accession>
<evidence type="ECO:0000256" key="6">
    <source>
        <dbReference type="ARBA" id="ARBA00022833"/>
    </source>
</evidence>
<keyword evidence="7" id="KW-0482">Metalloprotease</keyword>
<keyword evidence="5" id="KW-0378">Hydrolase</keyword>
<dbReference type="CDD" id="cd08662">
    <property type="entry name" value="M13"/>
    <property type="match status" value="1"/>
</dbReference>
<dbReference type="InterPro" id="IPR042089">
    <property type="entry name" value="Peptidase_M13_dom_2"/>
</dbReference>
<comment type="cofactor">
    <cofactor evidence="1">
        <name>Zn(2+)</name>
        <dbReference type="ChEBI" id="CHEBI:29105"/>
    </cofactor>
</comment>
<dbReference type="Pfam" id="PF01431">
    <property type="entry name" value="Peptidase_M13"/>
    <property type="match status" value="1"/>
</dbReference>
<evidence type="ECO:0000256" key="2">
    <source>
        <dbReference type="ARBA" id="ARBA00007357"/>
    </source>
</evidence>
<dbReference type="Proteomes" id="UP001299546">
    <property type="component" value="Unassembled WGS sequence"/>
</dbReference>
<dbReference type="InterPro" id="IPR018497">
    <property type="entry name" value="Peptidase_M13_C"/>
</dbReference>
<dbReference type="PANTHER" id="PTHR11733">
    <property type="entry name" value="ZINC METALLOPROTEASE FAMILY M13 NEPRILYSIN-RELATED"/>
    <property type="match status" value="1"/>
</dbReference>
<keyword evidence="11" id="KW-1185">Reference proteome</keyword>
<dbReference type="PRINTS" id="PR00786">
    <property type="entry name" value="NEPRILYSIN"/>
</dbReference>
<evidence type="ECO:0000313" key="11">
    <source>
        <dbReference type="Proteomes" id="UP001299546"/>
    </source>
</evidence>
<dbReference type="SUPFAM" id="SSF55486">
    <property type="entry name" value="Metalloproteases ('zincins'), catalytic domain"/>
    <property type="match status" value="1"/>
</dbReference>
<dbReference type="InterPro" id="IPR008753">
    <property type="entry name" value="Peptidase_M13_N"/>
</dbReference>
<protein>
    <submittedName>
        <fullName evidence="10">M13 family metallopeptidase</fullName>
    </submittedName>
</protein>
<evidence type="ECO:0000256" key="7">
    <source>
        <dbReference type="ARBA" id="ARBA00023049"/>
    </source>
</evidence>
<evidence type="ECO:0000256" key="3">
    <source>
        <dbReference type="ARBA" id="ARBA00022670"/>
    </source>
</evidence>
<gene>
    <name evidence="10" type="ORF">LIZ65_00180</name>
</gene>
<evidence type="ECO:0000256" key="5">
    <source>
        <dbReference type="ARBA" id="ARBA00022801"/>
    </source>
</evidence>
<evidence type="ECO:0000259" key="8">
    <source>
        <dbReference type="Pfam" id="PF01431"/>
    </source>
</evidence>
<dbReference type="InterPro" id="IPR000718">
    <property type="entry name" value="Peptidase_M13"/>
</dbReference>
<feature type="domain" description="Peptidase M13 C-terminal" evidence="8">
    <location>
        <begin position="590"/>
        <end position="781"/>
    </location>
</feature>
<dbReference type="Gene3D" id="3.40.390.10">
    <property type="entry name" value="Collagenase (Catalytic Domain)"/>
    <property type="match status" value="1"/>
</dbReference>
<sequence>MNHRKKRAAIALVLIMVMVTGCGSFGREKTAPKVTAGELAEFFLEAASKYVEPAERVEVLAGMKESEEANRLQMLVLAGRAFGKLPKLEGNAEKMAPHAPELSEIPDWAREALENLAGGGILAETDLNGKSDGEKKGKEQAKNILKSSVTMKDAKIIAARFYTLFGTNEKDDFYTAVNHKMLNTTEIPKTGETTGGSSDVTDSTDKQLAGLIDEIVNSGQDYPKGSPQQKIRDFYKNFVDTQSRSQVGLEPLQKYLDAVDKAASFSELNKAIAMSVNELGTFANGLFPGIPTTDTKDSSRKILLLMTMTPGLEKGDYGQPEKEEYKEYRASLVEQLLAVGESQEKADYYADAILKLENDIIQNIEEQDDSGQVKEQKYYTLKKLDEMMPQAKPSELLSAIGVKDSFEMQVLDDKMFLAFAKWFTEDNLGLFKAIEKVVLLNAYSPYLGEDLAERFGATYLTSGDIAVQTYLSEELGQLYVERYFSAESKEEIKKMTEMMIETFKKRMERLDWLEENTKKEAIKKLDSLTVLIGYPDEWQLSEAEIRGPEDGGSLFENAAAFEVEKWKRNLKELEEPVDNGKFALAAYTVNAAANRNTNVLLFPAGILQAPFYDKDASFEANLGAIGSTIAHEITHMFDDGGAQFDSRGNLSDWWAKKDYEHFRMLCKKAEEFYDGHEAAPGIKVNGQETLSENIADIGGIACGLEILSNMENPDYDAFFRSYAKQWLRVADYDTLLELAESDMHAPNNLRSNLVLSNFQEFYDTYDIKPGDGMYVAPEDRIKIW</sequence>
<dbReference type="RefSeq" id="WP_066731580.1">
    <property type="nucleotide sequence ID" value="NZ_JAJCIQ010000001.1"/>
</dbReference>
<dbReference type="InterPro" id="IPR024079">
    <property type="entry name" value="MetalloPept_cat_dom_sf"/>
</dbReference>
<dbReference type="EMBL" id="JAJCIS010000001">
    <property type="protein sequence ID" value="MCB7385693.1"/>
    <property type="molecule type" value="Genomic_DNA"/>
</dbReference>
<dbReference type="PROSITE" id="PS51885">
    <property type="entry name" value="NEPRILYSIN"/>
    <property type="match status" value="1"/>
</dbReference>
<feature type="domain" description="Peptidase M13 N-terminal" evidence="9">
    <location>
        <begin position="170"/>
        <end position="535"/>
    </location>
</feature>
<comment type="similarity">
    <text evidence="2">Belongs to the peptidase M13 family.</text>
</comment>
<evidence type="ECO:0000259" key="9">
    <source>
        <dbReference type="Pfam" id="PF05649"/>
    </source>
</evidence>
<reference evidence="10 11" key="1">
    <citation type="submission" date="2021-10" db="EMBL/GenBank/DDBJ databases">
        <title>Collection of gut derived symbiotic bacterial strains cultured from healthy donors.</title>
        <authorList>
            <person name="Lin H."/>
            <person name="Littmann E."/>
            <person name="Kohout C."/>
            <person name="Pamer E.G."/>
        </authorList>
    </citation>
    <scope>NUCLEOTIDE SEQUENCE [LARGE SCALE GENOMIC DNA]</scope>
    <source>
        <strain evidence="10 11">DFI.1.165</strain>
    </source>
</reference>
<proteinExistence type="inferred from homology"/>
<evidence type="ECO:0000256" key="4">
    <source>
        <dbReference type="ARBA" id="ARBA00022723"/>
    </source>
</evidence>
<comment type="caution">
    <text evidence="10">The sequence shown here is derived from an EMBL/GenBank/DDBJ whole genome shotgun (WGS) entry which is preliminary data.</text>
</comment>